<evidence type="ECO:0000313" key="3">
    <source>
        <dbReference type="Proteomes" id="UP001217089"/>
    </source>
</evidence>
<protein>
    <recommendedName>
        <fullName evidence="1">Fibronectin type-III domain-containing protein</fullName>
    </recommendedName>
</protein>
<dbReference type="InterPro" id="IPR003961">
    <property type="entry name" value="FN3_dom"/>
</dbReference>
<evidence type="ECO:0000313" key="2">
    <source>
        <dbReference type="EMBL" id="KAJ8305683.1"/>
    </source>
</evidence>
<sequence>WMFYWNYPQKIPVESVHCVVYDWDYNLTCYWKKPDVKYAVESDIETIVYWSKYCGKKLNMKNHDRFNICKNTQSNYCTLSSKDGIMIDVLDWQLKFEVTNNKTNTKVTSYYTFMEYNCVKPSPVSLFQSQVLNSTCIKLNWEHLRIHRDKFYEISYISKWDNEMKVLNTSTTATAENICNLIPYTKYNFSIGVYPNEESGYRIPDVPPEVTEGSYINNLDHCTSVSKHRNVTLYWKAIPERYMNGKLTGYKLEYYENGQVKSRIIQPQKTSEEIQVDCDYFYILKIKAKTVVGYTKEAATIKVLGFEQQDIKPPKVIPVLEVKSNITGNLKASVNVSWSSAKLVHEVKDSTKTYGVSVRSVSWNRESPDSELVCKKKSAEIRKPYEIAVPIIKTSQYQLKKRVMSLTTALV</sequence>
<reference evidence="2 3" key="1">
    <citation type="submission" date="2022-12" db="EMBL/GenBank/DDBJ databases">
        <title>Chromosome-level genome of Tegillarca granosa.</title>
        <authorList>
            <person name="Kim J."/>
        </authorList>
    </citation>
    <scope>NUCLEOTIDE SEQUENCE [LARGE SCALE GENOMIC DNA]</scope>
    <source>
        <strain evidence="2">Teg-2019</strain>
        <tissue evidence="2">Adductor muscle</tissue>
    </source>
</reference>
<name>A0ABQ9EQY3_TEGGR</name>
<dbReference type="Proteomes" id="UP001217089">
    <property type="component" value="Unassembled WGS sequence"/>
</dbReference>
<dbReference type="InterPro" id="IPR013783">
    <property type="entry name" value="Ig-like_fold"/>
</dbReference>
<gene>
    <name evidence="2" type="ORF">KUTeg_016228</name>
</gene>
<dbReference type="EMBL" id="JARBDR010000813">
    <property type="protein sequence ID" value="KAJ8305683.1"/>
    <property type="molecule type" value="Genomic_DNA"/>
</dbReference>
<dbReference type="Gene3D" id="2.60.40.10">
    <property type="entry name" value="Immunoglobulins"/>
    <property type="match status" value="2"/>
</dbReference>
<feature type="non-terminal residue" evidence="2">
    <location>
        <position position="1"/>
    </location>
</feature>
<keyword evidence="3" id="KW-1185">Reference proteome</keyword>
<evidence type="ECO:0000259" key="1">
    <source>
        <dbReference type="PROSITE" id="PS50853"/>
    </source>
</evidence>
<proteinExistence type="predicted"/>
<dbReference type="CDD" id="cd00063">
    <property type="entry name" value="FN3"/>
    <property type="match status" value="1"/>
</dbReference>
<organism evidence="2 3">
    <name type="scientific">Tegillarca granosa</name>
    <name type="common">Malaysian cockle</name>
    <name type="synonym">Anadara granosa</name>
    <dbReference type="NCBI Taxonomy" id="220873"/>
    <lineage>
        <taxon>Eukaryota</taxon>
        <taxon>Metazoa</taxon>
        <taxon>Spiralia</taxon>
        <taxon>Lophotrochozoa</taxon>
        <taxon>Mollusca</taxon>
        <taxon>Bivalvia</taxon>
        <taxon>Autobranchia</taxon>
        <taxon>Pteriomorphia</taxon>
        <taxon>Arcoida</taxon>
        <taxon>Arcoidea</taxon>
        <taxon>Arcidae</taxon>
        <taxon>Tegillarca</taxon>
    </lineage>
</organism>
<feature type="domain" description="Fibronectin type-III" evidence="1">
    <location>
        <begin position="120"/>
        <end position="213"/>
    </location>
</feature>
<dbReference type="SUPFAM" id="SSF49265">
    <property type="entry name" value="Fibronectin type III"/>
    <property type="match status" value="1"/>
</dbReference>
<dbReference type="PROSITE" id="PS50853">
    <property type="entry name" value="FN3"/>
    <property type="match status" value="1"/>
</dbReference>
<dbReference type="InterPro" id="IPR036116">
    <property type="entry name" value="FN3_sf"/>
</dbReference>
<accession>A0ABQ9EQY3</accession>
<comment type="caution">
    <text evidence="2">The sequence shown here is derived from an EMBL/GenBank/DDBJ whole genome shotgun (WGS) entry which is preliminary data.</text>
</comment>